<reference evidence="8" key="1">
    <citation type="journal article" date="2022" name="Int. J. Mol. Sci.">
        <title>Draft Genome of Tanacetum Coccineum: Genomic Comparison of Closely Related Tanacetum-Family Plants.</title>
        <authorList>
            <person name="Yamashiro T."/>
            <person name="Shiraishi A."/>
            <person name="Nakayama K."/>
            <person name="Satake H."/>
        </authorList>
    </citation>
    <scope>NUCLEOTIDE SEQUENCE</scope>
</reference>
<proteinExistence type="predicted"/>
<dbReference type="Proteomes" id="UP001151760">
    <property type="component" value="Unassembled WGS sequence"/>
</dbReference>
<evidence type="ECO:0000256" key="5">
    <source>
        <dbReference type="ARBA" id="ARBA00023134"/>
    </source>
</evidence>
<comment type="caution">
    <text evidence="8">The sequence shown here is derived from an EMBL/GenBank/DDBJ whole genome shotgun (WGS) entry which is preliminary data.</text>
</comment>
<keyword evidence="3 6" id="KW-0833">Ubl conjugation pathway</keyword>
<dbReference type="PROSITE" id="PS50237">
    <property type="entry name" value="HECT"/>
    <property type="match status" value="1"/>
</dbReference>
<feature type="domain" description="HECT" evidence="7">
    <location>
        <begin position="1"/>
        <end position="36"/>
    </location>
</feature>
<evidence type="ECO:0000256" key="3">
    <source>
        <dbReference type="ARBA" id="ARBA00022786"/>
    </source>
</evidence>
<sequence>MNSFLEGFSELIPRELISMFNDKELELLISGLPEINCSIGRFQGIARYIKPIEVSDSQSLWISKKAANGSYLSCCGNGYFKRLMACSNYLQKSSFKNKVWFCRKVLKCAKGSSKKRLAQNAKMTVEELDDNERRAFFVWRHSLARLKENDSLVLTPFEKNLDIWRQLWRVVGFSDLVSFYMFSWVQF</sequence>
<name>A0ABQ4ZSH1_9ASTR</name>
<evidence type="ECO:0000259" key="7">
    <source>
        <dbReference type="PROSITE" id="PS50237"/>
    </source>
</evidence>
<organism evidence="8 9">
    <name type="scientific">Tanacetum coccineum</name>
    <dbReference type="NCBI Taxonomy" id="301880"/>
    <lineage>
        <taxon>Eukaryota</taxon>
        <taxon>Viridiplantae</taxon>
        <taxon>Streptophyta</taxon>
        <taxon>Embryophyta</taxon>
        <taxon>Tracheophyta</taxon>
        <taxon>Spermatophyta</taxon>
        <taxon>Magnoliopsida</taxon>
        <taxon>eudicotyledons</taxon>
        <taxon>Gunneridae</taxon>
        <taxon>Pentapetalae</taxon>
        <taxon>asterids</taxon>
        <taxon>campanulids</taxon>
        <taxon>Asterales</taxon>
        <taxon>Asteraceae</taxon>
        <taxon>Asteroideae</taxon>
        <taxon>Anthemideae</taxon>
        <taxon>Anthemidinae</taxon>
        <taxon>Tanacetum</taxon>
    </lineage>
</organism>
<evidence type="ECO:0000256" key="1">
    <source>
        <dbReference type="ARBA" id="ARBA00022490"/>
    </source>
</evidence>
<dbReference type="SUPFAM" id="SSF56204">
    <property type="entry name" value="Hect, E3 ligase catalytic domain"/>
    <property type="match status" value="1"/>
</dbReference>
<dbReference type="PANTHER" id="PTHR45709">
    <property type="entry name" value="LARGE SUBUNIT GTPASE 1 HOMOLOG-RELATED"/>
    <property type="match status" value="1"/>
</dbReference>
<evidence type="ECO:0000256" key="6">
    <source>
        <dbReference type="PROSITE-ProRule" id="PRU00104"/>
    </source>
</evidence>
<keyword evidence="5" id="KW-0342">GTP-binding</keyword>
<evidence type="ECO:0000256" key="2">
    <source>
        <dbReference type="ARBA" id="ARBA00022741"/>
    </source>
</evidence>
<evidence type="ECO:0000256" key="4">
    <source>
        <dbReference type="ARBA" id="ARBA00022801"/>
    </source>
</evidence>
<dbReference type="InterPro" id="IPR035983">
    <property type="entry name" value="Hect_E3_ubiquitin_ligase"/>
</dbReference>
<keyword evidence="2" id="KW-0547">Nucleotide-binding</keyword>
<dbReference type="InterPro" id="IPR043358">
    <property type="entry name" value="GNL1-like"/>
</dbReference>
<gene>
    <name evidence="8" type="ORF">Tco_0799850</name>
</gene>
<dbReference type="EMBL" id="BQNB010011613">
    <property type="protein sequence ID" value="GJS92882.1"/>
    <property type="molecule type" value="Genomic_DNA"/>
</dbReference>
<protein>
    <submittedName>
        <fullName evidence="8">GTPase LSG1-2-like protein</fullName>
    </submittedName>
</protein>
<dbReference type="Pfam" id="PF00632">
    <property type="entry name" value="HECT"/>
    <property type="match status" value="1"/>
</dbReference>
<accession>A0ABQ4ZSH1</accession>
<evidence type="ECO:0000313" key="9">
    <source>
        <dbReference type="Proteomes" id="UP001151760"/>
    </source>
</evidence>
<dbReference type="PANTHER" id="PTHR45709:SF2">
    <property type="entry name" value="LARGE SUBUNIT GTPASE 1 HOMOLOG"/>
    <property type="match status" value="1"/>
</dbReference>
<reference evidence="8" key="2">
    <citation type="submission" date="2022-01" db="EMBL/GenBank/DDBJ databases">
        <authorList>
            <person name="Yamashiro T."/>
            <person name="Shiraishi A."/>
            <person name="Satake H."/>
            <person name="Nakayama K."/>
        </authorList>
    </citation>
    <scope>NUCLEOTIDE SEQUENCE</scope>
</reference>
<keyword evidence="4" id="KW-0378">Hydrolase</keyword>
<dbReference type="InterPro" id="IPR000569">
    <property type="entry name" value="HECT_dom"/>
</dbReference>
<dbReference type="Gene3D" id="3.90.1750.10">
    <property type="entry name" value="Hect, E3 ligase catalytic domains"/>
    <property type="match status" value="1"/>
</dbReference>
<keyword evidence="1" id="KW-0963">Cytoplasm</keyword>
<keyword evidence="9" id="KW-1185">Reference proteome</keyword>
<evidence type="ECO:0000313" key="8">
    <source>
        <dbReference type="EMBL" id="GJS92882.1"/>
    </source>
</evidence>
<comment type="caution">
    <text evidence="6">Lacks conserved residue(s) required for the propagation of feature annotation.</text>
</comment>